<feature type="transmembrane region" description="Helical" evidence="1">
    <location>
        <begin position="349"/>
        <end position="375"/>
    </location>
</feature>
<feature type="transmembrane region" description="Helical" evidence="1">
    <location>
        <begin position="120"/>
        <end position="140"/>
    </location>
</feature>
<dbReference type="Pfam" id="PF09913">
    <property type="entry name" value="DUF2142"/>
    <property type="match status" value="1"/>
</dbReference>
<gene>
    <name evidence="2" type="ORF">BL5915_01460</name>
</gene>
<dbReference type="InterPro" id="IPR018674">
    <property type="entry name" value="DUF2142_membrane"/>
</dbReference>
<evidence type="ECO:0000256" key="1">
    <source>
        <dbReference type="SAM" id="Phobius"/>
    </source>
</evidence>
<keyword evidence="1" id="KW-0472">Membrane</keyword>
<evidence type="ECO:0000313" key="3">
    <source>
        <dbReference type="Proteomes" id="UP000593918"/>
    </source>
</evidence>
<accession>A0A7L9UMT2</accession>
<sequence>MSESDAEKKQMTRSTTRMQQISTSIYRKYKLSVLYASLTIPVGIILIFFDKAPSRNDFLDHWNRAEQIAAGQFTAIPDPSGTGNYGAINKDGVFEAFNNTAINSPFTYFPSVFGGGHLRISCLLTLLFSTLFVCIAISLAKQYDTIIFGIAILPIFFLSSIYPTADAITNSISLLWVAFILYLYQQEKLSWHNILATCLLALFLGQIKMTCIILILLIALPMIRQYQLNHKIDYRFVIPVIISLSSAICWMQATKNVPPSAVSTVEQYKEAKLTVLHHPGEILKSLGISLINPLDLTNDKHDTGRNIQFFTGAEYTQLPFAVMMPILFAVVLLVLYRNKNLPEFHIAEITATAAIIILFYTLTCTGLIVSWGGVALGSYASGLQSRYFIPIYALVCLLIPNLGILVIDRKKIRIFISALIGWSYSGLLLAHLFVFPWQL</sequence>
<name>A0A7L9UMT2_BIFLL</name>
<dbReference type="EMBL" id="CP062943">
    <property type="protein sequence ID" value="QOL55542.1"/>
    <property type="molecule type" value="Genomic_DNA"/>
</dbReference>
<proteinExistence type="predicted"/>
<feature type="transmembrane region" description="Helical" evidence="1">
    <location>
        <begin position="32"/>
        <end position="49"/>
    </location>
</feature>
<dbReference type="AlphaFoldDB" id="A0A7L9UMT2"/>
<feature type="transmembrane region" description="Helical" evidence="1">
    <location>
        <begin position="387"/>
        <end position="407"/>
    </location>
</feature>
<evidence type="ECO:0000313" key="2">
    <source>
        <dbReference type="EMBL" id="QOL55542.1"/>
    </source>
</evidence>
<protein>
    <submittedName>
        <fullName evidence="2">DUF2142 domain-containing protein</fullName>
    </submittedName>
</protein>
<feature type="transmembrane region" description="Helical" evidence="1">
    <location>
        <begin position="232"/>
        <end position="253"/>
    </location>
</feature>
<feature type="transmembrane region" description="Helical" evidence="1">
    <location>
        <begin position="146"/>
        <end position="162"/>
    </location>
</feature>
<dbReference type="RefSeq" id="WP_138267108.1">
    <property type="nucleotide sequence ID" value="NZ_CP062943.1"/>
</dbReference>
<keyword evidence="1" id="KW-0812">Transmembrane</keyword>
<feature type="transmembrane region" description="Helical" evidence="1">
    <location>
        <begin position="318"/>
        <end position="337"/>
    </location>
</feature>
<feature type="transmembrane region" description="Helical" evidence="1">
    <location>
        <begin position="191"/>
        <end position="220"/>
    </location>
</feature>
<feature type="transmembrane region" description="Helical" evidence="1">
    <location>
        <begin position="414"/>
        <end position="437"/>
    </location>
</feature>
<reference evidence="2 3" key="1">
    <citation type="submission" date="2020-10" db="EMBL/GenBank/DDBJ databases">
        <title>Genome sequencing of Bifidobacterium longum subsp. longum KCTC 5915.</title>
        <authorList>
            <person name="Kim J."/>
        </authorList>
    </citation>
    <scope>NUCLEOTIDE SEQUENCE [LARGE SCALE GENOMIC DNA]</scope>
    <source>
        <strain evidence="2 3">KCTC 5915</strain>
    </source>
</reference>
<keyword evidence="1" id="KW-1133">Transmembrane helix</keyword>
<dbReference type="Proteomes" id="UP000593918">
    <property type="component" value="Chromosome"/>
</dbReference>
<organism evidence="2 3">
    <name type="scientific">Bifidobacterium longum subsp. longum</name>
    <dbReference type="NCBI Taxonomy" id="1679"/>
    <lineage>
        <taxon>Bacteria</taxon>
        <taxon>Bacillati</taxon>
        <taxon>Actinomycetota</taxon>
        <taxon>Actinomycetes</taxon>
        <taxon>Bifidobacteriales</taxon>
        <taxon>Bifidobacteriaceae</taxon>
        <taxon>Bifidobacterium</taxon>
    </lineage>
</organism>